<reference evidence="1 2" key="1">
    <citation type="submission" date="2018-06" db="EMBL/GenBank/DDBJ databases">
        <title>The Genome of Cuscuta australis (Dodder) Provides Insight into the Evolution of Plant Parasitism.</title>
        <authorList>
            <person name="Liu H."/>
        </authorList>
    </citation>
    <scope>NUCLEOTIDE SEQUENCE [LARGE SCALE GENOMIC DNA]</scope>
    <source>
        <strain evidence="2">cv. Yunnan</strain>
        <tissue evidence="1">Vines</tissue>
    </source>
</reference>
<gene>
    <name evidence="1" type="ORF">DM860_002200</name>
</gene>
<evidence type="ECO:0000313" key="1">
    <source>
        <dbReference type="EMBL" id="RAL49909.1"/>
    </source>
</evidence>
<proteinExistence type="predicted"/>
<keyword evidence="2" id="KW-1185">Reference proteome</keyword>
<dbReference type="EMBL" id="NQVE01000076">
    <property type="protein sequence ID" value="RAL49909.1"/>
    <property type="molecule type" value="Genomic_DNA"/>
</dbReference>
<name>A0A328DZY2_9ASTE</name>
<evidence type="ECO:0008006" key="3">
    <source>
        <dbReference type="Google" id="ProtNLM"/>
    </source>
</evidence>
<organism evidence="1 2">
    <name type="scientific">Cuscuta australis</name>
    <dbReference type="NCBI Taxonomy" id="267555"/>
    <lineage>
        <taxon>Eukaryota</taxon>
        <taxon>Viridiplantae</taxon>
        <taxon>Streptophyta</taxon>
        <taxon>Embryophyta</taxon>
        <taxon>Tracheophyta</taxon>
        <taxon>Spermatophyta</taxon>
        <taxon>Magnoliopsida</taxon>
        <taxon>eudicotyledons</taxon>
        <taxon>Gunneridae</taxon>
        <taxon>Pentapetalae</taxon>
        <taxon>asterids</taxon>
        <taxon>lamiids</taxon>
        <taxon>Solanales</taxon>
        <taxon>Convolvulaceae</taxon>
        <taxon>Cuscuteae</taxon>
        <taxon>Cuscuta</taxon>
        <taxon>Cuscuta subgen. Grammica</taxon>
        <taxon>Cuscuta sect. Cleistogrammica</taxon>
    </lineage>
</organism>
<comment type="caution">
    <text evidence="1">The sequence shown here is derived from an EMBL/GenBank/DDBJ whole genome shotgun (WGS) entry which is preliminary data.</text>
</comment>
<dbReference type="AlphaFoldDB" id="A0A328DZY2"/>
<sequence length="165" mass="18938">MEQVKNQVGFEEMSVVDAAGFSRGLAMLWKKEGMCSILSTHRHFIDIRVTLPGITPGMGTESWLRLFDKVEVLHIEIVSSDHSALFLTLRSMTISYAPKPFRFENAWLKEIDVKEAVTMEWEIGMGCPISDRILRCGEYLQQWGRQKHAVFRDKLRKILLSAIPI</sequence>
<evidence type="ECO:0000313" key="2">
    <source>
        <dbReference type="Proteomes" id="UP000249390"/>
    </source>
</evidence>
<accession>A0A328DZY2</accession>
<protein>
    <recommendedName>
        <fullName evidence="3">Endonuclease/exonuclease/phosphatase domain-containing protein</fullName>
    </recommendedName>
</protein>
<dbReference type="Proteomes" id="UP000249390">
    <property type="component" value="Unassembled WGS sequence"/>
</dbReference>